<feature type="transmembrane region" description="Helical" evidence="1">
    <location>
        <begin position="334"/>
        <end position="351"/>
    </location>
</feature>
<gene>
    <name evidence="2" type="ORF">FHP88_04130</name>
</gene>
<keyword evidence="1" id="KW-0812">Transmembrane</keyword>
<dbReference type="PANTHER" id="PTHR32063:SF33">
    <property type="entry name" value="RND SUPERFAMILY EFFLUX PUMP PERMEASE COMPONENT"/>
    <property type="match status" value="1"/>
</dbReference>
<evidence type="ECO:0000313" key="3">
    <source>
        <dbReference type="Proteomes" id="UP000316649"/>
    </source>
</evidence>
<feature type="transmembrane region" description="Helical" evidence="1">
    <location>
        <begin position="857"/>
        <end position="875"/>
    </location>
</feature>
<feature type="transmembrane region" description="Helical" evidence="1">
    <location>
        <begin position="913"/>
        <end position="937"/>
    </location>
</feature>
<comment type="caution">
    <text evidence="2">The sequence shown here is derived from an EMBL/GenBank/DDBJ whole genome shotgun (WGS) entry which is preliminary data.</text>
</comment>
<dbReference type="AlphaFoldDB" id="A0A557SGU7"/>
<sequence>MLGRFFNNHVLANLTFGLVLVVGFLSYNLMPREQDPSINFNWIDITTVLPGAAAADVEKRVTEVLEKKIRTLSDIKFVSSTSRESISSILVRFEDIPPEVFDKRVADLRREVQNADDELPDNATTPFVFEITTANAFPSATLAIVGPADDENLRRQAENVKKDIERIKGVDRILDTALRDPELQINFYPERLENAGVSPSQLADTVARTFQDLAAGSARVNDQNWLVRIIGQDSNPEYLAALPVLGATGEVPLGDLAQVVRAREKQDKVVFYQNQPAVMLAITKKESANTLELVQQIADYVETRNQFTDKTGVRVVLIDDQTEITRNALNIMQTNALLGLIMVLFVTWLFLGTRISLLTTIGIPFILAGTFLVLNSIDQTLNVSVLLGVVISLGMLVDDAVVVVESIYYRLQRGMATLPATLEALREVVAPVTTAVLTTMAAFLPLMLLPGILGKFMLIIPLVVTIALAISLIEAYWMLPAHILGANISFKNPSRMQRWRTNALHWVRVKYTLMLVRALRWPKSILLSVLLMFIGAFIATGNGLVKIDFFATDPIRLFYVSLEMPAGTPLEVTRDKVLQVEEKIRNKILPGETRNILSYAGQLFTETAPFFGDHYGQVLIALNPKTDELRSVDGMIESMRSDIESTAGPDKISFLRLAGGPPTSKPILVKVRGDDTEIIRQAVKDLKQIMKLDPAIRDITDDDSQGQMELALRVNQDAARRAGISPAEVTRTLRLLVDGEIVSKMQDQGEELEIRVRALPRTLSTITEPGNFTLSLPNGGRIALKELVHSETGPSINSIRHYNFRRTITVEADLDKTLTDTVTANKAIQDGWGKIAQRYPSINLDFSGELDDIQESIDSIAVLFLFGIGLMYLILGTQFKSYFQPLMILATVPMAFTGVVIGLAITSNPLSLFTLYGVVALAGIAVNAAIVLISAANERLNRGMSVLHATLYAARRRVIPILITSMTTIAGLFSLATGLGGSSLMWGPVATAIVWGLAVSTVLTLFVIPLLYRLFMGNRWVSEQRIRANQRHQSKLQAAPENRI</sequence>
<feature type="transmembrane region" description="Helical" evidence="1">
    <location>
        <begin position="386"/>
        <end position="408"/>
    </location>
</feature>
<accession>A0A557SGU7</accession>
<dbReference type="Gene3D" id="3.30.2090.10">
    <property type="entry name" value="Multidrug efflux transporter AcrB TolC docking domain, DN and DC subdomains"/>
    <property type="match status" value="2"/>
</dbReference>
<dbReference type="RefSeq" id="WP_144357746.1">
    <property type="nucleotide sequence ID" value="NZ_VMNH01000005.1"/>
</dbReference>
<dbReference type="SUPFAM" id="SSF82714">
    <property type="entry name" value="Multidrug efflux transporter AcrB TolC docking domain, DN and DC subdomains"/>
    <property type="match status" value="2"/>
</dbReference>
<dbReference type="SUPFAM" id="SSF82866">
    <property type="entry name" value="Multidrug efflux transporter AcrB transmembrane domain"/>
    <property type="match status" value="2"/>
</dbReference>
<dbReference type="Gene3D" id="3.30.70.1320">
    <property type="entry name" value="Multidrug efflux transporter AcrB pore domain like"/>
    <property type="match status" value="1"/>
</dbReference>
<evidence type="ECO:0000256" key="1">
    <source>
        <dbReference type="SAM" id="Phobius"/>
    </source>
</evidence>
<evidence type="ECO:0000313" key="2">
    <source>
        <dbReference type="EMBL" id="TVO76623.1"/>
    </source>
</evidence>
<dbReference type="GO" id="GO:0005886">
    <property type="term" value="C:plasma membrane"/>
    <property type="evidence" value="ECO:0007669"/>
    <property type="project" value="TreeGrafter"/>
</dbReference>
<dbReference type="Proteomes" id="UP000316649">
    <property type="component" value="Unassembled WGS sequence"/>
</dbReference>
<feature type="transmembrane region" description="Helical" evidence="1">
    <location>
        <begin position="887"/>
        <end position="907"/>
    </location>
</feature>
<keyword evidence="3" id="KW-1185">Reference proteome</keyword>
<feature type="transmembrane region" description="Helical" evidence="1">
    <location>
        <begin position="357"/>
        <end position="374"/>
    </location>
</feature>
<dbReference type="InterPro" id="IPR027463">
    <property type="entry name" value="AcrB_DN_DC_subdom"/>
</dbReference>
<feature type="transmembrane region" description="Helical" evidence="1">
    <location>
        <begin position="456"/>
        <end position="479"/>
    </location>
</feature>
<proteinExistence type="predicted"/>
<name>A0A557SGU7_9GAMM</name>
<dbReference type="Gene3D" id="3.30.70.1440">
    <property type="entry name" value="Multidrug efflux transporter AcrB pore domain"/>
    <property type="match status" value="1"/>
</dbReference>
<dbReference type="OrthoDB" id="9757940at2"/>
<dbReference type="SUPFAM" id="SSF82693">
    <property type="entry name" value="Multidrug efflux transporter AcrB pore domain, PN1, PN2, PC1 and PC2 subdomains"/>
    <property type="match status" value="2"/>
</dbReference>
<feature type="transmembrane region" description="Helical" evidence="1">
    <location>
        <begin position="428"/>
        <end position="449"/>
    </location>
</feature>
<dbReference type="PANTHER" id="PTHR32063">
    <property type="match status" value="1"/>
</dbReference>
<protein>
    <submittedName>
        <fullName evidence="2">Efflux RND transporter permease subunit</fullName>
    </submittedName>
</protein>
<dbReference type="Pfam" id="PF00873">
    <property type="entry name" value="ACR_tran"/>
    <property type="match status" value="1"/>
</dbReference>
<dbReference type="PRINTS" id="PR00702">
    <property type="entry name" value="ACRIFLAVINRP"/>
</dbReference>
<dbReference type="GO" id="GO:0042910">
    <property type="term" value="F:xenobiotic transmembrane transporter activity"/>
    <property type="evidence" value="ECO:0007669"/>
    <property type="project" value="TreeGrafter"/>
</dbReference>
<reference evidence="2 3" key="1">
    <citation type="submission" date="2019-07" db="EMBL/GenBank/DDBJ databases">
        <title>The pathways for chlorine oxyanion respiration interact through the shared metabolite chlorate.</title>
        <authorList>
            <person name="Barnum T.P."/>
            <person name="Cheng Y."/>
            <person name="Hill K.A."/>
            <person name="Lucas L.N."/>
            <person name="Carlson H.K."/>
            <person name="Coates J.D."/>
        </authorList>
    </citation>
    <scope>NUCLEOTIDE SEQUENCE [LARGE SCALE GENOMIC DNA]</scope>
    <source>
        <strain evidence="2 3">BK-1</strain>
    </source>
</reference>
<dbReference type="InterPro" id="IPR001036">
    <property type="entry name" value="Acrflvin-R"/>
</dbReference>
<organism evidence="2 3">
    <name type="scientific">Sedimenticola selenatireducens</name>
    <dbReference type="NCBI Taxonomy" id="191960"/>
    <lineage>
        <taxon>Bacteria</taxon>
        <taxon>Pseudomonadati</taxon>
        <taxon>Pseudomonadota</taxon>
        <taxon>Gammaproteobacteria</taxon>
        <taxon>Chromatiales</taxon>
        <taxon>Sedimenticolaceae</taxon>
        <taxon>Sedimenticola</taxon>
    </lineage>
</organism>
<dbReference type="Gene3D" id="1.20.1640.10">
    <property type="entry name" value="Multidrug efflux transporter AcrB transmembrane domain"/>
    <property type="match status" value="2"/>
</dbReference>
<dbReference type="EMBL" id="VMNH01000005">
    <property type="protein sequence ID" value="TVO76623.1"/>
    <property type="molecule type" value="Genomic_DNA"/>
</dbReference>
<feature type="transmembrane region" description="Helical" evidence="1">
    <location>
        <begin position="992"/>
        <end position="1015"/>
    </location>
</feature>
<feature type="transmembrane region" description="Helical" evidence="1">
    <location>
        <begin position="958"/>
        <end position="980"/>
    </location>
</feature>
<feature type="transmembrane region" description="Helical" evidence="1">
    <location>
        <begin position="525"/>
        <end position="545"/>
    </location>
</feature>
<dbReference type="Gene3D" id="3.30.70.1430">
    <property type="entry name" value="Multidrug efflux transporter AcrB pore domain"/>
    <property type="match status" value="2"/>
</dbReference>
<keyword evidence="1" id="KW-0472">Membrane</keyword>
<feature type="transmembrane region" description="Helical" evidence="1">
    <location>
        <begin position="12"/>
        <end position="30"/>
    </location>
</feature>
<keyword evidence="1" id="KW-1133">Transmembrane helix</keyword>